<dbReference type="Pfam" id="PF08592">
    <property type="entry name" value="Anthrone_oxy"/>
    <property type="match status" value="1"/>
</dbReference>
<dbReference type="OrthoDB" id="428263at2"/>
<evidence type="ECO:0000313" key="3">
    <source>
        <dbReference type="Proteomes" id="UP000019277"/>
    </source>
</evidence>
<name>W7IU95_9PSEU</name>
<gene>
    <name evidence="2" type="ORF">UO65_4736</name>
</gene>
<dbReference type="PROSITE" id="PS51257">
    <property type="entry name" value="PROKAR_LIPOPROTEIN"/>
    <property type="match status" value="1"/>
</dbReference>
<keyword evidence="1" id="KW-0812">Transmembrane</keyword>
<evidence type="ECO:0000313" key="2">
    <source>
        <dbReference type="EMBL" id="EWC59956.1"/>
    </source>
</evidence>
<feature type="transmembrane region" description="Helical" evidence="1">
    <location>
        <begin position="26"/>
        <end position="53"/>
    </location>
</feature>
<keyword evidence="1" id="KW-1133">Transmembrane helix</keyword>
<proteinExistence type="predicted"/>
<keyword evidence="3" id="KW-1185">Reference proteome</keyword>
<dbReference type="RefSeq" id="WP_084176170.1">
    <property type="nucleotide sequence ID" value="NZ_AYXG01000182.1"/>
</dbReference>
<dbReference type="Proteomes" id="UP000019277">
    <property type="component" value="Unassembled WGS sequence"/>
</dbReference>
<accession>W7IU95</accession>
<feature type="transmembrane region" description="Helical" evidence="1">
    <location>
        <begin position="159"/>
        <end position="177"/>
    </location>
</feature>
<dbReference type="EMBL" id="AYXG01000182">
    <property type="protein sequence ID" value="EWC59956.1"/>
    <property type="molecule type" value="Genomic_DNA"/>
</dbReference>
<organism evidence="2 3">
    <name type="scientific">Actinokineospora spheciospongiae</name>
    <dbReference type="NCBI Taxonomy" id="909613"/>
    <lineage>
        <taxon>Bacteria</taxon>
        <taxon>Bacillati</taxon>
        <taxon>Actinomycetota</taxon>
        <taxon>Actinomycetes</taxon>
        <taxon>Pseudonocardiales</taxon>
        <taxon>Pseudonocardiaceae</taxon>
        <taxon>Actinokineospora</taxon>
    </lineage>
</organism>
<feature type="transmembrane region" description="Helical" evidence="1">
    <location>
        <begin position="105"/>
        <end position="127"/>
    </location>
</feature>
<dbReference type="STRING" id="909613.UO65_4736"/>
<keyword evidence="1" id="KW-0472">Membrane</keyword>
<dbReference type="AlphaFoldDB" id="W7IU95"/>
<feature type="transmembrane region" description="Helical" evidence="1">
    <location>
        <begin position="73"/>
        <end position="93"/>
    </location>
</feature>
<comment type="caution">
    <text evidence="2">The sequence shown here is derived from an EMBL/GenBank/DDBJ whole genome shotgun (WGS) entry which is preliminary data.</text>
</comment>
<evidence type="ECO:0000256" key="1">
    <source>
        <dbReference type="SAM" id="Phobius"/>
    </source>
</evidence>
<reference evidence="2 3" key="1">
    <citation type="journal article" date="2014" name="Genome Announc.">
        <title>Draft Genome Sequence of the Antitrypanosomally Active Sponge-Associated Bacterium Actinokineospora sp. Strain EG49.</title>
        <authorList>
            <person name="Harjes J."/>
            <person name="Ryu T."/>
            <person name="Abdelmohsen U.R."/>
            <person name="Moitinho-Silva L."/>
            <person name="Horn H."/>
            <person name="Ravasi T."/>
            <person name="Hentschel U."/>
        </authorList>
    </citation>
    <scope>NUCLEOTIDE SEQUENCE [LARGE SCALE GENOMIC DNA]</scope>
    <source>
        <strain evidence="2 3">EG49</strain>
    </source>
</reference>
<dbReference type="eggNOG" id="COG5500">
    <property type="taxonomic scope" value="Bacteria"/>
</dbReference>
<protein>
    <submittedName>
        <fullName evidence="2">Integral-membrane protein</fullName>
    </submittedName>
</protein>
<dbReference type="InterPro" id="IPR013901">
    <property type="entry name" value="Anthrone_oxy"/>
</dbReference>
<sequence length="183" mass="19651">MSDLRNAQFAQQVGPPTGKSKLATPVLWLATACMGLMAGTFFTFANAVMPALAKTDNRTFIDSMQQINRAIQNNTFGSVLAGAFIFTGAAAIIEHKLGKRTAARWVLASLALYVVAIGITMGINIPLNDQLEAAGLPTDLNELARVRGAFEDPWNRWHLVRTIANVLAFGALAGALLSHKRSN</sequence>